<evidence type="ECO:0000256" key="1">
    <source>
        <dbReference type="SAM" id="MobiDB-lite"/>
    </source>
</evidence>
<protein>
    <submittedName>
        <fullName evidence="2">Uncharacterized protein</fullName>
    </submittedName>
</protein>
<organism evidence="2 3">
    <name type="scientific">Pseudarthrobacter defluvii</name>
    <dbReference type="NCBI Taxonomy" id="410837"/>
    <lineage>
        <taxon>Bacteria</taxon>
        <taxon>Bacillati</taxon>
        <taxon>Actinomycetota</taxon>
        <taxon>Actinomycetes</taxon>
        <taxon>Micrococcales</taxon>
        <taxon>Micrococcaceae</taxon>
        <taxon>Pseudarthrobacter</taxon>
    </lineage>
</organism>
<reference evidence="2 3" key="1">
    <citation type="submission" date="2023-07" db="EMBL/GenBank/DDBJ databases">
        <title>Sorghum-associated microbial communities from plants grown in Nebraska, USA.</title>
        <authorList>
            <person name="Schachtman D."/>
        </authorList>
    </citation>
    <scope>NUCLEOTIDE SEQUENCE [LARGE SCALE GENOMIC DNA]</scope>
    <source>
        <strain evidence="2 3">DS994</strain>
    </source>
</reference>
<feature type="region of interest" description="Disordered" evidence="1">
    <location>
        <begin position="142"/>
        <end position="167"/>
    </location>
</feature>
<dbReference type="EMBL" id="JAUSSY010000020">
    <property type="protein sequence ID" value="MDQ0120854.1"/>
    <property type="molecule type" value="Genomic_DNA"/>
</dbReference>
<dbReference type="Proteomes" id="UP001226389">
    <property type="component" value="Unassembled WGS sequence"/>
</dbReference>
<accession>A0ABT9UR07</accession>
<sequence length="257" mass="26875">MTQDPSFDAQASATTAPLEAAGLRSAIHATASGMPYAAFVWRTERLGALNCTAAIYGGAWRLTAHDSTAGGAFGSASIIASRNSALPLVRGVAKSATGEFNSVLSLRLTPSRVTRDNTIDLLVHLSESVAFLRGELDEPPALPRLSPLPAGGTLSTGRQGGPSKGRAGPFEPVIAELMEGWCEVALPSQDVRWASLTAIPGLIDRLHDWTPTGTLVDRGAMVTARVTTLVVEPGLPRWLDAASADAQRLLEAVRGSV</sequence>
<gene>
    <name evidence="2" type="ORF">J2T22_004064</name>
</gene>
<evidence type="ECO:0000313" key="2">
    <source>
        <dbReference type="EMBL" id="MDQ0120854.1"/>
    </source>
</evidence>
<evidence type="ECO:0000313" key="3">
    <source>
        <dbReference type="Proteomes" id="UP001226389"/>
    </source>
</evidence>
<keyword evidence="3" id="KW-1185">Reference proteome</keyword>
<proteinExistence type="predicted"/>
<comment type="caution">
    <text evidence="2">The sequence shown here is derived from an EMBL/GenBank/DDBJ whole genome shotgun (WGS) entry which is preliminary data.</text>
</comment>
<name>A0ABT9UR07_9MICC</name>